<dbReference type="Pfam" id="PF00318">
    <property type="entry name" value="Ribosomal_S2"/>
    <property type="match status" value="1"/>
</dbReference>
<evidence type="ECO:0000313" key="7">
    <source>
        <dbReference type="EMBL" id="KKS86571.1"/>
    </source>
</evidence>
<dbReference type="AlphaFoldDB" id="A0A0G1EU10"/>
<accession>A0A0G1EU10</accession>
<dbReference type="InterPro" id="IPR023591">
    <property type="entry name" value="Ribosomal_uS2_flav_dom_sf"/>
</dbReference>
<dbReference type="NCBIfam" id="TIGR01011">
    <property type="entry name" value="rpsB_bact"/>
    <property type="match status" value="1"/>
</dbReference>
<dbReference type="PRINTS" id="PR00395">
    <property type="entry name" value="RIBOSOMALS2"/>
</dbReference>
<feature type="compositionally biased region" description="Basic and acidic residues" evidence="6">
    <location>
        <begin position="283"/>
        <end position="307"/>
    </location>
</feature>
<comment type="caution">
    <text evidence="7">The sequence shown here is derived from an EMBL/GenBank/DDBJ whole genome shotgun (WGS) entry which is preliminary data.</text>
</comment>
<dbReference type="GO" id="GO:0015935">
    <property type="term" value="C:small ribosomal subunit"/>
    <property type="evidence" value="ECO:0007669"/>
    <property type="project" value="InterPro"/>
</dbReference>
<feature type="compositionally biased region" description="Basic residues" evidence="6">
    <location>
        <begin position="308"/>
        <end position="317"/>
    </location>
</feature>
<feature type="compositionally biased region" description="Basic and acidic residues" evidence="6">
    <location>
        <begin position="264"/>
        <end position="274"/>
    </location>
</feature>
<evidence type="ECO:0000256" key="4">
    <source>
        <dbReference type="ARBA" id="ARBA00035256"/>
    </source>
</evidence>
<evidence type="ECO:0000256" key="3">
    <source>
        <dbReference type="ARBA" id="ARBA00023274"/>
    </source>
</evidence>
<dbReference type="InterPro" id="IPR005706">
    <property type="entry name" value="Ribosomal_uS2_bac/mit/plastid"/>
</dbReference>
<dbReference type="InterPro" id="IPR001865">
    <property type="entry name" value="Ribosomal_uS2"/>
</dbReference>
<evidence type="ECO:0000256" key="1">
    <source>
        <dbReference type="ARBA" id="ARBA00006242"/>
    </source>
</evidence>
<sequence length="317" mass="35168">MQDISLKDLLEAGCHFGHKSDRWHPKAAGFIFQERDGIHVIDLAKTKSGLALAAEFIKQLAKSGGTVLFVGTKRQAAAIIKEEAETVGAAYIKKRWIGGFLTNWEQVHKNLEKIRRLTEEEKNGTWNKYPKHERVKLSRYLHKLNEFYGGVVPLTEPPKALVVIDIKREAVAVAEANNVATPVIAVVDTNSDPTPVQYVIPANDDAVGSIKFITHYLAEAYREGNEERAKETEKSQSEAKVEKVEEVGKVEKVSAKGRLAVGQEKVEQAEKVSAKDQATTVQEKAEQVEKQVDVAVKPEAKPQDAPKKSGRKKKTVE</sequence>
<name>A0A0G1EU10_9BACT</name>
<dbReference type="STRING" id="1618446.UV61_C0008G0024"/>
<dbReference type="GO" id="GO:0003735">
    <property type="term" value="F:structural constituent of ribosome"/>
    <property type="evidence" value="ECO:0007669"/>
    <property type="project" value="InterPro"/>
</dbReference>
<dbReference type="CDD" id="cd01425">
    <property type="entry name" value="RPS2"/>
    <property type="match status" value="1"/>
</dbReference>
<dbReference type="SUPFAM" id="SSF52313">
    <property type="entry name" value="Ribosomal protein S2"/>
    <property type="match status" value="1"/>
</dbReference>
<gene>
    <name evidence="5" type="primary">rpsB</name>
    <name evidence="7" type="ORF">UV61_C0008G0024</name>
</gene>
<proteinExistence type="inferred from homology"/>
<protein>
    <recommendedName>
        <fullName evidence="4 5">Small ribosomal subunit protein uS2</fullName>
    </recommendedName>
</protein>
<dbReference type="EMBL" id="LCFD01000008">
    <property type="protein sequence ID" value="KKS86571.1"/>
    <property type="molecule type" value="Genomic_DNA"/>
</dbReference>
<dbReference type="PATRIC" id="fig|1618446.3.peg.889"/>
<evidence type="ECO:0000256" key="2">
    <source>
        <dbReference type="ARBA" id="ARBA00022980"/>
    </source>
</evidence>
<dbReference type="Gene3D" id="3.40.50.10490">
    <property type="entry name" value="Glucose-6-phosphate isomerase like protein, domain 1"/>
    <property type="match status" value="1"/>
</dbReference>
<dbReference type="Gene3D" id="1.10.287.610">
    <property type="entry name" value="Helix hairpin bin"/>
    <property type="match status" value="1"/>
</dbReference>
<organism evidence="7 8">
    <name type="scientific">Candidatus Gottesmanbacteria bacterium GW2011_GWB1_43_11</name>
    <dbReference type="NCBI Taxonomy" id="1618446"/>
    <lineage>
        <taxon>Bacteria</taxon>
        <taxon>Candidatus Gottesmaniibacteriota</taxon>
    </lineage>
</organism>
<evidence type="ECO:0000256" key="6">
    <source>
        <dbReference type="SAM" id="MobiDB-lite"/>
    </source>
</evidence>
<dbReference type="PANTHER" id="PTHR12534:SF0">
    <property type="entry name" value="SMALL RIBOSOMAL SUBUNIT PROTEIN US2M"/>
    <property type="match status" value="1"/>
</dbReference>
<dbReference type="Proteomes" id="UP000034050">
    <property type="component" value="Unassembled WGS sequence"/>
</dbReference>
<evidence type="ECO:0000256" key="5">
    <source>
        <dbReference type="HAMAP-Rule" id="MF_00291"/>
    </source>
</evidence>
<feature type="region of interest" description="Disordered" evidence="6">
    <location>
        <begin position="264"/>
        <end position="317"/>
    </location>
</feature>
<dbReference type="HAMAP" id="MF_00291_B">
    <property type="entry name" value="Ribosomal_uS2_B"/>
    <property type="match status" value="1"/>
</dbReference>
<dbReference type="PANTHER" id="PTHR12534">
    <property type="entry name" value="30S RIBOSOMAL PROTEIN S2 PROKARYOTIC AND ORGANELLAR"/>
    <property type="match status" value="1"/>
</dbReference>
<comment type="similarity">
    <text evidence="1 5">Belongs to the universal ribosomal protein uS2 family.</text>
</comment>
<reference evidence="7 8" key="1">
    <citation type="journal article" date="2015" name="Nature">
        <title>rRNA introns, odd ribosomes, and small enigmatic genomes across a large radiation of phyla.</title>
        <authorList>
            <person name="Brown C.T."/>
            <person name="Hug L.A."/>
            <person name="Thomas B.C."/>
            <person name="Sharon I."/>
            <person name="Castelle C.J."/>
            <person name="Singh A."/>
            <person name="Wilkins M.J."/>
            <person name="Williams K.H."/>
            <person name="Banfield J.F."/>
        </authorList>
    </citation>
    <scope>NUCLEOTIDE SEQUENCE [LARGE SCALE GENOMIC DNA]</scope>
</reference>
<keyword evidence="2 5" id="KW-0689">Ribosomal protein</keyword>
<evidence type="ECO:0000313" key="8">
    <source>
        <dbReference type="Proteomes" id="UP000034050"/>
    </source>
</evidence>
<dbReference type="GO" id="GO:0006412">
    <property type="term" value="P:translation"/>
    <property type="evidence" value="ECO:0007669"/>
    <property type="project" value="UniProtKB-UniRule"/>
</dbReference>
<keyword evidence="3 5" id="KW-0687">Ribonucleoprotein</keyword>